<dbReference type="Proteomes" id="UP000823775">
    <property type="component" value="Unassembled WGS sequence"/>
</dbReference>
<accession>A0ABS8UZV2</accession>
<proteinExistence type="predicted"/>
<keyword evidence="2" id="KW-1185">Reference proteome</keyword>
<comment type="caution">
    <text evidence="1">The sequence shown here is derived from an EMBL/GenBank/DDBJ whole genome shotgun (WGS) entry which is preliminary data.</text>
</comment>
<dbReference type="EMBL" id="JACEIK010003096">
    <property type="protein sequence ID" value="MCD9640277.1"/>
    <property type="molecule type" value="Genomic_DNA"/>
</dbReference>
<gene>
    <name evidence="1" type="ORF">HAX54_025479</name>
</gene>
<organism evidence="1 2">
    <name type="scientific">Datura stramonium</name>
    <name type="common">Jimsonweed</name>
    <name type="synonym">Common thornapple</name>
    <dbReference type="NCBI Taxonomy" id="4076"/>
    <lineage>
        <taxon>Eukaryota</taxon>
        <taxon>Viridiplantae</taxon>
        <taxon>Streptophyta</taxon>
        <taxon>Embryophyta</taxon>
        <taxon>Tracheophyta</taxon>
        <taxon>Spermatophyta</taxon>
        <taxon>Magnoliopsida</taxon>
        <taxon>eudicotyledons</taxon>
        <taxon>Gunneridae</taxon>
        <taxon>Pentapetalae</taxon>
        <taxon>asterids</taxon>
        <taxon>lamiids</taxon>
        <taxon>Solanales</taxon>
        <taxon>Solanaceae</taxon>
        <taxon>Solanoideae</taxon>
        <taxon>Datureae</taxon>
        <taxon>Datura</taxon>
    </lineage>
</organism>
<sequence>AGTPRRASHHTGAASRTLPRMNASALCLLSCCNTGASRLSSLSSACALRCWSRRRASVVLHALILPCSFHLLHICSKSLTYTPNPSLLALKASNHVR</sequence>
<evidence type="ECO:0000313" key="1">
    <source>
        <dbReference type="EMBL" id="MCD9640277.1"/>
    </source>
</evidence>
<reference evidence="1 2" key="1">
    <citation type="journal article" date="2021" name="BMC Genomics">
        <title>Datura genome reveals duplications of psychoactive alkaloid biosynthetic genes and high mutation rate following tissue culture.</title>
        <authorList>
            <person name="Rajewski A."/>
            <person name="Carter-House D."/>
            <person name="Stajich J."/>
            <person name="Litt A."/>
        </authorList>
    </citation>
    <scope>NUCLEOTIDE SEQUENCE [LARGE SCALE GENOMIC DNA]</scope>
    <source>
        <strain evidence="1">AR-01</strain>
    </source>
</reference>
<protein>
    <submittedName>
        <fullName evidence="1">Uncharacterized protein</fullName>
    </submittedName>
</protein>
<name>A0ABS8UZV2_DATST</name>
<feature type="non-terminal residue" evidence="1">
    <location>
        <position position="1"/>
    </location>
</feature>
<evidence type="ECO:0000313" key="2">
    <source>
        <dbReference type="Proteomes" id="UP000823775"/>
    </source>
</evidence>